<dbReference type="InterPro" id="IPR031481">
    <property type="entry name" value="Glyco_tran_10_N"/>
</dbReference>
<feature type="domain" description="Fucosyltransferase N-terminal" evidence="14">
    <location>
        <begin position="148"/>
        <end position="231"/>
    </location>
</feature>
<dbReference type="InterPro" id="IPR001503">
    <property type="entry name" value="Glyco_trans_10"/>
</dbReference>
<dbReference type="SUPFAM" id="SSF53756">
    <property type="entry name" value="UDP-Glycosyltransferase/glycogen phosphorylase"/>
    <property type="match status" value="1"/>
</dbReference>
<proteinExistence type="inferred from homology"/>
<evidence type="ECO:0000256" key="9">
    <source>
        <dbReference type="ARBA" id="ARBA00023034"/>
    </source>
</evidence>
<evidence type="ECO:0000256" key="8">
    <source>
        <dbReference type="ARBA" id="ARBA00022989"/>
    </source>
</evidence>
<keyword evidence="11" id="KW-0325">Glycoprotein</keyword>
<dbReference type="GeneID" id="114243659"/>
<dbReference type="KEGG" id="bman:114243659"/>
<dbReference type="InterPro" id="IPR038577">
    <property type="entry name" value="GT10-like_C_sf"/>
</dbReference>
<dbReference type="GO" id="GO:0008417">
    <property type="term" value="F:fucosyltransferase activity"/>
    <property type="evidence" value="ECO:0007669"/>
    <property type="project" value="InterPro"/>
</dbReference>
<evidence type="ECO:0000313" key="15">
    <source>
        <dbReference type="Proteomes" id="UP000504629"/>
    </source>
</evidence>
<name>A0A6J2JRZ9_BOMMA</name>
<sequence>MRVRAARALRALRRVALLFPLVLTALALILLPRPGPLTPLAQNPTIAAQIHSLKDDQHIQDRSNELQEEVLHEEGDTVSRRHWFMRGGEQRPWKHDPSAQIFPEDAPGDDRIVQQLSYILPNDEEAPIKKILLANGLGAWGVTGGRTEFLRNKCPIDRCHLTADSRDAASADAILFKDHHTPFNVKRSPNQIWILYYLECPYHTASLRSSSFDVFNWTATYRRDSDIVAPYERWVYYDNLIPEKDIERNYAANKTKKVAWFVSNCHARNRRLQYARQLSKFIQVDIYGACGSHHCPRTDPNCLEMLDKEYKFYLAFENSNCRDYITEKFFVNGLQHNVLPIVMGARPSEYAAVAPRNSYIHVEEFAGPEELAAYLHRLDEDQDLYNSYFKWKGTGEFINTYFFCRVCAMIHANERRQRNTHYSDVQAWWRDSTCTRGEWRAMESDTKDNG</sequence>
<dbReference type="PANTHER" id="PTHR48438">
    <property type="entry name" value="ALPHA-(1,3)-FUCOSYLTRANSFERASE C-RELATED"/>
    <property type="match status" value="1"/>
</dbReference>
<dbReference type="SMR" id="A0A6J2JRZ9"/>
<keyword evidence="4 12" id="KW-0328">Glycosyltransferase</keyword>
<evidence type="ECO:0000256" key="7">
    <source>
        <dbReference type="ARBA" id="ARBA00022968"/>
    </source>
</evidence>
<evidence type="ECO:0000256" key="2">
    <source>
        <dbReference type="ARBA" id="ARBA00004922"/>
    </source>
</evidence>
<protein>
    <recommendedName>
        <fullName evidence="12">Fucosyltransferase</fullName>
        <ecNumber evidence="12">2.4.1.-</ecNumber>
    </recommendedName>
</protein>
<dbReference type="GO" id="GO:0032580">
    <property type="term" value="C:Golgi cisterna membrane"/>
    <property type="evidence" value="ECO:0007669"/>
    <property type="project" value="UniProtKB-SubCell"/>
</dbReference>
<dbReference type="Gene3D" id="3.40.50.11660">
    <property type="entry name" value="Glycosyl transferase family 10, C-terminal domain"/>
    <property type="match status" value="1"/>
</dbReference>
<organism evidence="15 16">
    <name type="scientific">Bombyx mandarina</name>
    <name type="common">Wild silk moth</name>
    <name type="synonym">Wild silkworm</name>
    <dbReference type="NCBI Taxonomy" id="7092"/>
    <lineage>
        <taxon>Eukaryota</taxon>
        <taxon>Metazoa</taxon>
        <taxon>Ecdysozoa</taxon>
        <taxon>Arthropoda</taxon>
        <taxon>Hexapoda</taxon>
        <taxon>Insecta</taxon>
        <taxon>Pterygota</taxon>
        <taxon>Neoptera</taxon>
        <taxon>Endopterygota</taxon>
        <taxon>Lepidoptera</taxon>
        <taxon>Glossata</taxon>
        <taxon>Ditrysia</taxon>
        <taxon>Bombycoidea</taxon>
        <taxon>Bombycidae</taxon>
        <taxon>Bombycinae</taxon>
        <taxon>Bombyx</taxon>
    </lineage>
</organism>
<comment type="subcellular location">
    <subcellularLocation>
        <location evidence="1 12">Golgi apparatus</location>
        <location evidence="1 12">Golgi stack membrane</location>
        <topology evidence="1 12">Single-pass type II membrane protein</topology>
    </subcellularLocation>
</comment>
<dbReference type="AlphaFoldDB" id="A0A6J2JRZ9"/>
<evidence type="ECO:0000256" key="1">
    <source>
        <dbReference type="ARBA" id="ARBA00004447"/>
    </source>
</evidence>
<evidence type="ECO:0000256" key="5">
    <source>
        <dbReference type="ARBA" id="ARBA00022679"/>
    </source>
</evidence>
<dbReference type="CTD" id="39653"/>
<evidence type="ECO:0000256" key="3">
    <source>
        <dbReference type="ARBA" id="ARBA00008919"/>
    </source>
</evidence>
<accession>A0A6J2JRZ9</accession>
<dbReference type="Proteomes" id="UP000504629">
    <property type="component" value="Unplaced"/>
</dbReference>
<dbReference type="Pfam" id="PF00852">
    <property type="entry name" value="Glyco_transf_10"/>
    <property type="match status" value="1"/>
</dbReference>
<evidence type="ECO:0000256" key="4">
    <source>
        <dbReference type="ARBA" id="ARBA00022676"/>
    </source>
</evidence>
<keyword evidence="15" id="KW-1185">Reference proteome</keyword>
<evidence type="ECO:0000259" key="13">
    <source>
        <dbReference type="Pfam" id="PF00852"/>
    </source>
</evidence>
<dbReference type="RefSeq" id="XP_028031029.1">
    <property type="nucleotide sequence ID" value="XM_028175228.1"/>
</dbReference>
<dbReference type="EC" id="2.4.1.-" evidence="12"/>
<keyword evidence="5 12" id="KW-0808">Transferase</keyword>
<dbReference type="UniPathway" id="UPA00378"/>
<dbReference type="FunFam" id="3.40.50.11660:FF:000004">
    <property type="entry name" value="Glycoprotein 3-alpha-L-fucosyltransferase A"/>
    <property type="match status" value="1"/>
</dbReference>
<comment type="similarity">
    <text evidence="3 12">Belongs to the glycosyltransferase 10 family.</text>
</comment>
<gene>
    <name evidence="16 17" type="primary">LOC114243659</name>
</gene>
<feature type="domain" description="Fucosyltransferase C-terminal" evidence="13">
    <location>
        <begin position="252"/>
        <end position="428"/>
    </location>
</feature>
<evidence type="ECO:0000256" key="11">
    <source>
        <dbReference type="ARBA" id="ARBA00023180"/>
    </source>
</evidence>
<keyword evidence="10" id="KW-0472">Membrane</keyword>
<evidence type="ECO:0000259" key="14">
    <source>
        <dbReference type="Pfam" id="PF17039"/>
    </source>
</evidence>
<evidence type="ECO:0000313" key="17">
    <source>
        <dbReference type="RefSeq" id="XP_028031030.1"/>
    </source>
</evidence>
<dbReference type="Pfam" id="PF17039">
    <property type="entry name" value="Glyco_tran_10_N"/>
    <property type="match status" value="1"/>
</dbReference>
<reference evidence="16 17" key="1">
    <citation type="submission" date="2025-04" db="UniProtKB">
        <authorList>
            <consortium name="RefSeq"/>
        </authorList>
    </citation>
    <scope>IDENTIFICATION</scope>
    <source>
        <tissue evidence="16 17">Silk gland</tissue>
    </source>
</reference>
<dbReference type="OrthoDB" id="427096at2759"/>
<keyword evidence="7" id="KW-0735">Signal-anchor</keyword>
<dbReference type="RefSeq" id="XP_028031030.1">
    <property type="nucleotide sequence ID" value="XM_028175229.1"/>
</dbReference>
<evidence type="ECO:0000313" key="16">
    <source>
        <dbReference type="RefSeq" id="XP_028031029.1"/>
    </source>
</evidence>
<comment type="pathway">
    <text evidence="2">Protein modification; protein glycosylation.</text>
</comment>
<evidence type="ECO:0000256" key="12">
    <source>
        <dbReference type="RuleBase" id="RU003832"/>
    </source>
</evidence>
<evidence type="ECO:0000256" key="6">
    <source>
        <dbReference type="ARBA" id="ARBA00022692"/>
    </source>
</evidence>
<keyword evidence="8" id="KW-1133">Transmembrane helix</keyword>
<evidence type="ECO:0000256" key="10">
    <source>
        <dbReference type="ARBA" id="ARBA00023136"/>
    </source>
</evidence>
<keyword evidence="9 12" id="KW-0333">Golgi apparatus</keyword>
<keyword evidence="6 12" id="KW-0812">Transmembrane</keyword>
<dbReference type="InterPro" id="IPR055270">
    <property type="entry name" value="Glyco_tran_10_C"/>
</dbReference>
<dbReference type="PANTHER" id="PTHR48438:SF1">
    <property type="entry name" value="ALPHA-(1,3)-FUCOSYLTRANSFERASE C-RELATED"/>
    <property type="match status" value="1"/>
</dbReference>